<evidence type="ECO:0000313" key="2">
    <source>
        <dbReference type="EMBL" id="MQT05352.1"/>
    </source>
</evidence>
<name>A0A646KSQ0_STRJU</name>
<evidence type="ECO:0000313" key="3">
    <source>
        <dbReference type="Proteomes" id="UP000419138"/>
    </source>
</evidence>
<dbReference type="OrthoDB" id="3482507at2"/>
<reference evidence="2 3" key="1">
    <citation type="submission" date="2019-05" db="EMBL/GenBank/DDBJ databases">
        <title>Comparative genomics and metabolomics analyses of clavulanic acid producing Streptomyces species provides insight into specialized metabolism and evolution of beta-lactam biosynthetic gene clusters.</title>
        <authorList>
            <person name="Moore M.A."/>
            <person name="Cruz-Morales P."/>
            <person name="Barona Gomez F."/>
            <person name="Kapil T."/>
        </authorList>
    </citation>
    <scope>NUCLEOTIDE SEQUENCE [LARGE SCALE GENOMIC DNA]</scope>
    <source>
        <strain evidence="2 3">NRRL 5741</strain>
    </source>
</reference>
<dbReference type="EMBL" id="VCLA01000201">
    <property type="protein sequence ID" value="MQT05352.1"/>
    <property type="molecule type" value="Genomic_DNA"/>
</dbReference>
<feature type="region of interest" description="Disordered" evidence="1">
    <location>
        <begin position="197"/>
        <end position="289"/>
    </location>
</feature>
<feature type="compositionally biased region" description="Low complexity" evidence="1">
    <location>
        <begin position="200"/>
        <end position="227"/>
    </location>
</feature>
<comment type="caution">
    <text evidence="2">The sequence shown here is derived from an EMBL/GenBank/DDBJ whole genome shotgun (WGS) entry which is preliminary data.</text>
</comment>
<dbReference type="Gene3D" id="3.30.70.1230">
    <property type="entry name" value="Nucleotide cyclase"/>
    <property type="match status" value="1"/>
</dbReference>
<evidence type="ECO:0000256" key="1">
    <source>
        <dbReference type="SAM" id="MobiDB-lite"/>
    </source>
</evidence>
<organism evidence="2 3">
    <name type="scientific">Streptomyces jumonjinensis</name>
    <dbReference type="NCBI Taxonomy" id="1945"/>
    <lineage>
        <taxon>Bacteria</taxon>
        <taxon>Bacillati</taxon>
        <taxon>Actinomycetota</taxon>
        <taxon>Actinomycetes</taxon>
        <taxon>Kitasatosporales</taxon>
        <taxon>Streptomycetaceae</taxon>
        <taxon>Streptomyces</taxon>
    </lineage>
</organism>
<dbReference type="Proteomes" id="UP000419138">
    <property type="component" value="Unassembled WGS sequence"/>
</dbReference>
<dbReference type="InterPro" id="IPR029787">
    <property type="entry name" value="Nucleotide_cyclase"/>
</dbReference>
<feature type="compositionally biased region" description="Basic and acidic residues" evidence="1">
    <location>
        <begin position="270"/>
        <end position="282"/>
    </location>
</feature>
<proteinExistence type="predicted"/>
<dbReference type="AlphaFoldDB" id="A0A646KSQ0"/>
<dbReference type="PROSITE" id="PS50096">
    <property type="entry name" value="IQ"/>
    <property type="match status" value="1"/>
</dbReference>
<dbReference type="RefSeq" id="WP_153526725.1">
    <property type="nucleotide sequence ID" value="NZ_JBEPDZ010000024.1"/>
</dbReference>
<dbReference type="SUPFAM" id="SSF55073">
    <property type="entry name" value="Nucleotide cyclase"/>
    <property type="match status" value="1"/>
</dbReference>
<accession>A0A646KSQ0</accession>
<sequence>MGIKPRYHLIVVLDIERFGSRTDPLQQWLRERLYAIVDEALREAGIDPTDLEAIGDRGDGCFLLIRPTVSKLDLTTRFVDALQASLRGHAQRGNERSALRVRVALHAGDVAQDGRGWVGEALNTACRLVDLDALRTTLAAADRSGLALAVSSDWHSAVVHHDYPELPAAGFREVPFEAKEIRSHAWLYVPGYDEPPGPGAPTAAPRNPAGPARAATGSAPAPARPSGGNHGPFAGAVFHNPQRVYGGDHYEGVTPAEVRPGHDGTSYDGTSHDGTSDGRTSDGRTGAGA</sequence>
<protein>
    <recommendedName>
        <fullName evidence="4">Guanylate cyclase domain-containing protein</fullName>
    </recommendedName>
</protein>
<keyword evidence="3" id="KW-1185">Reference proteome</keyword>
<evidence type="ECO:0008006" key="4">
    <source>
        <dbReference type="Google" id="ProtNLM"/>
    </source>
</evidence>
<gene>
    <name evidence="2" type="ORF">FF041_36195</name>
</gene>